<dbReference type="CDD" id="cd01392">
    <property type="entry name" value="HTH_LacI"/>
    <property type="match status" value="1"/>
</dbReference>
<dbReference type="PANTHER" id="PTHR30146">
    <property type="entry name" value="LACI-RELATED TRANSCRIPTIONAL REPRESSOR"/>
    <property type="match status" value="1"/>
</dbReference>
<dbReference type="PANTHER" id="PTHR30146:SF138">
    <property type="entry name" value="TRANSCRIPTIONAL REGULATORY PROTEIN"/>
    <property type="match status" value="1"/>
</dbReference>
<dbReference type="InterPro" id="IPR010982">
    <property type="entry name" value="Lambda_DNA-bd_dom_sf"/>
</dbReference>
<dbReference type="SUPFAM" id="SSF47413">
    <property type="entry name" value="lambda repressor-like DNA-binding domains"/>
    <property type="match status" value="1"/>
</dbReference>
<dbReference type="RefSeq" id="WP_377263964.1">
    <property type="nucleotide sequence ID" value="NZ_JBHMAA010000024.1"/>
</dbReference>
<organism evidence="6 7">
    <name type="scientific">Rhizobium puerariae</name>
    <dbReference type="NCBI Taxonomy" id="1585791"/>
    <lineage>
        <taxon>Bacteria</taxon>
        <taxon>Pseudomonadati</taxon>
        <taxon>Pseudomonadota</taxon>
        <taxon>Alphaproteobacteria</taxon>
        <taxon>Hyphomicrobiales</taxon>
        <taxon>Rhizobiaceae</taxon>
        <taxon>Rhizobium/Agrobacterium group</taxon>
        <taxon>Rhizobium</taxon>
    </lineage>
</organism>
<dbReference type="InterPro" id="IPR028082">
    <property type="entry name" value="Peripla_BP_I"/>
</dbReference>
<evidence type="ECO:0000256" key="1">
    <source>
        <dbReference type="ARBA" id="ARBA00023015"/>
    </source>
</evidence>
<name>A0ABV6AKJ3_9HYPH</name>
<dbReference type="InterPro" id="IPR046335">
    <property type="entry name" value="LacI/GalR-like_sensor"/>
</dbReference>
<feature type="region of interest" description="Disordered" evidence="4">
    <location>
        <begin position="1"/>
        <end position="25"/>
    </location>
</feature>
<reference evidence="6 7" key="1">
    <citation type="submission" date="2024-09" db="EMBL/GenBank/DDBJ databases">
        <authorList>
            <person name="Sun Q."/>
            <person name="Mori K."/>
        </authorList>
    </citation>
    <scope>NUCLEOTIDE SEQUENCE [LARGE SCALE GENOMIC DNA]</scope>
    <source>
        <strain evidence="6 7">TBRC 4938</strain>
    </source>
</reference>
<gene>
    <name evidence="6" type="ORF">ACFFP0_20025</name>
</gene>
<evidence type="ECO:0000256" key="3">
    <source>
        <dbReference type="ARBA" id="ARBA00023163"/>
    </source>
</evidence>
<feature type="compositionally biased region" description="Basic and acidic residues" evidence="4">
    <location>
        <begin position="1"/>
        <end position="12"/>
    </location>
</feature>
<dbReference type="Gene3D" id="1.10.260.40">
    <property type="entry name" value="lambda repressor-like DNA-binding domains"/>
    <property type="match status" value="1"/>
</dbReference>
<dbReference type="EMBL" id="JBHMAA010000024">
    <property type="protein sequence ID" value="MFB9951140.1"/>
    <property type="molecule type" value="Genomic_DNA"/>
</dbReference>
<accession>A0ABV6AKJ3</accession>
<keyword evidence="3" id="KW-0804">Transcription</keyword>
<dbReference type="Gene3D" id="3.40.50.2300">
    <property type="match status" value="2"/>
</dbReference>
<dbReference type="SMART" id="SM00354">
    <property type="entry name" value="HTH_LACI"/>
    <property type="match status" value="1"/>
</dbReference>
<evidence type="ECO:0000259" key="5">
    <source>
        <dbReference type="PROSITE" id="PS50932"/>
    </source>
</evidence>
<evidence type="ECO:0000256" key="2">
    <source>
        <dbReference type="ARBA" id="ARBA00023125"/>
    </source>
</evidence>
<dbReference type="PROSITE" id="PS50932">
    <property type="entry name" value="HTH_LACI_2"/>
    <property type="match status" value="1"/>
</dbReference>
<evidence type="ECO:0000313" key="7">
    <source>
        <dbReference type="Proteomes" id="UP001589692"/>
    </source>
</evidence>
<dbReference type="Pfam" id="PF13377">
    <property type="entry name" value="Peripla_BP_3"/>
    <property type="match status" value="1"/>
</dbReference>
<keyword evidence="7" id="KW-1185">Reference proteome</keyword>
<comment type="caution">
    <text evidence="6">The sequence shown here is derived from an EMBL/GenBank/DDBJ whole genome shotgun (WGS) entry which is preliminary data.</text>
</comment>
<evidence type="ECO:0000313" key="6">
    <source>
        <dbReference type="EMBL" id="MFB9951140.1"/>
    </source>
</evidence>
<dbReference type="SUPFAM" id="SSF53822">
    <property type="entry name" value="Periplasmic binding protein-like I"/>
    <property type="match status" value="1"/>
</dbReference>
<proteinExistence type="predicted"/>
<dbReference type="CDD" id="cd06267">
    <property type="entry name" value="PBP1_LacI_sugar_binding-like"/>
    <property type="match status" value="1"/>
</dbReference>
<evidence type="ECO:0000256" key="4">
    <source>
        <dbReference type="SAM" id="MobiDB-lite"/>
    </source>
</evidence>
<keyword evidence="1" id="KW-0805">Transcription regulation</keyword>
<dbReference type="InterPro" id="IPR000843">
    <property type="entry name" value="HTH_LacI"/>
</dbReference>
<protein>
    <submittedName>
        <fullName evidence="6">LacI family DNA-binding transcriptional regulator</fullName>
    </submittedName>
</protein>
<sequence length="341" mass="35775">MNSQGERQDRRMRGPTSRDVARAAGVSQSTVSLVFSGKDSGRINPATRDAVLSAANALGYRLNASARALKLGTERLLALAVPNAANPYFAAVLKAAAMAARARGYAVVLINAGDDPGDGERLLESLAAHTFDGLIVWENPWTPTAGGFVPATVVVADGMEPGDAAVFIPAATMVRSAIGHLAGLGHRRIGRLGFDMAAVPFRARALAFREALAEHALPFDSRFEIEEAFGATASERLTALLSGASRPTAILCDDDLLAPLVYRAAARLGLRVPSDISVVGIGDIDLARLMEPELTTVAIPADIVGETLVEAVLERNEGGGAPPLRTIETHIVIRGSTAPFR</sequence>
<feature type="domain" description="HTH lacI-type" evidence="5">
    <location>
        <begin position="15"/>
        <end position="71"/>
    </location>
</feature>
<dbReference type="Pfam" id="PF00356">
    <property type="entry name" value="LacI"/>
    <property type="match status" value="1"/>
</dbReference>
<dbReference type="GO" id="GO:0003677">
    <property type="term" value="F:DNA binding"/>
    <property type="evidence" value="ECO:0007669"/>
    <property type="project" value="UniProtKB-KW"/>
</dbReference>
<dbReference type="Proteomes" id="UP001589692">
    <property type="component" value="Unassembled WGS sequence"/>
</dbReference>
<keyword evidence="2 6" id="KW-0238">DNA-binding</keyword>